<dbReference type="KEGG" id="csv:105435241"/>
<keyword evidence="3" id="KW-1185">Reference proteome</keyword>
<dbReference type="GO" id="GO:0051457">
    <property type="term" value="P:maintenance of protein location in nucleus"/>
    <property type="evidence" value="ECO:0000318"/>
    <property type="project" value="GO_Central"/>
</dbReference>
<dbReference type="GO" id="GO:0009639">
    <property type="term" value="P:response to red or far red light"/>
    <property type="evidence" value="ECO:0007669"/>
    <property type="project" value="InterPro"/>
</dbReference>
<reference evidence="2 3" key="3">
    <citation type="journal article" date="2010" name="BMC Genomics">
        <title>Transcriptome sequencing and comparative analysis of cucumber flowers with different sex types.</title>
        <authorList>
            <person name="Guo S."/>
            <person name="Zheng Y."/>
            <person name="Joung J.G."/>
            <person name="Liu S."/>
            <person name="Zhang Z."/>
            <person name="Crasta O.R."/>
            <person name="Sobral B.W."/>
            <person name="Xu Y."/>
            <person name="Huang S."/>
            <person name="Fei Z."/>
        </authorList>
    </citation>
    <scope>NUCLEOTIDE SEQUENCE [LARGE SCALE GENOMIC DNA]</scope>
    <source>
        <strain evidence="3">cv. 9930</strain>
    </source>
</reference>
<accession>A0A0A0KZL8</accession>
<dbReference type="EMBL" id="CM002925">
    <property type="protein sequence ID" value="KGN54264.1"/>
    <property type="molecule type" value="Genomic_DNA"/>
</dbReference>
<reference evidence="2 3" key="4">
    <citation type="journal article" date="2011" name="BMC Genomics">
        <title>RNA-Seq improves annotation of protein-coding genes in the cucumber genome.</title>
        <authorList>
            <person name="Li Z."/>
            <person name="Zhang Z."/>
            <person name="Yan P."/>
            <person name="Huang S."/>
            <person name="Fei Z."/>
            <person name="Lin K."/>
        </authorList>
    </citation>
    <scope>NUCLEOTIDE SEQUENCE [LARGE SCALE GENOMIC DNA]</scope>
    <source>
        <strain evidence="3">cv. 9930</strain>
    </source>
</reference>
<dbReference type="PANTHER" id="PTHR37723:SF1">
    <property type="entry name" value="PROTEIN FAR-RED-ELONGATED HYPOCOTYL 1-LIKE"/>
    <property type="match status" value="1"/>
</dbReference>
<evidence type="ECO:0000256" key="1">
    <source>
        <dbReference type="SAM" id="MobiDB-lite"/>
    </source>
</evidence>
<dbReference type="GO" id="GO:0009416">
    <property type="term" value="P:response to light stimulus"/>
    <property type="evidence" value="ECO:0000318"/>
    <property type="project" value="GO_Central"/>
</dbReference>
<feature type="region of interest" description="Disordered" evidence="1">
    <location>
        <begin position="64"/>
        <end position="108"/>
    </location>
</feature>
<protein>
    <submittedName>
        <fullName evidence="2">Uncharacterized protein</fullName>
    </submittedName>
</protein>
<feature type="compositionally biased region" description="Acidic residues" evidence="1">
    <location>
        <begin position="87"/>
        <end position="106"/>
    </location>
</feature>
<name>A0A0A0KZL8_CUCSA</name>
<feature type="compositionally biased region" description="Basic residues" evidence="1">
    <location>
        <begin position="1"/>
        <end position="10"/>
    </location>
</feature>
<dbReference type="OrthoDB" id="1930763at2759"/>
<dbReference type="GO" id="GO:0005737">
    <property type="term" value="C:cytoplasm"/>
    <property type="evidence" value="ECO:0000318"/>
    <property type="project" value="GO_Central"/>
</dbReference>
<reference evidence="2 3" key="2">
    <citation type="journal article" date="2009" name="PLoS ONE">
        <title>An integrated genetic and cytogenetic map of the cucumber genome.</title>
        <authorList>
            <person name="Ren Y."/>
            <person name="Zhang Z."/>
            <person name="Liu J."/>
            <person name="Staub J.E."/>
            <person name="Han Y."/>
            <person name="Cheng Z."/>
            <person name="Li X."/>
            <person name="Lu J."/>
            <person name="Miao H."/>
            <person name="Kang H."/>
            <person name="Xie B."/>
            <person name="Gu X."/>
            <person name="Wang X."/>
            <person name="Du Y."/>
            <person name="Jin W."/>
            <person name="Huang S."/>
        </authorList>
    </citation>
    <scope>NUCLEOTIDE SEQUENCE [LARGE SCALE GENOMIC DNA]</scope>
    <source>
        <strain evidence="3">cv. 9930</strain>
    </source>
</reference>
<dbReference type="Gramene" id="KGN54264">
    <property type="protein sequence ID" value="KGN54264"/>
    <property type="gene ID" value="Csa_4G296180"/>
</dbReference>
<dbReference type="AlphaFoldDB" id="A0A0A0KZL8"/>
<dbReference type="PANTHER" id="PTHR37723">
    <property type="entry name" value="PROTEIN FAR-RED ELONGATED HYPOCOTYL 1"/>
    <property type="match status" value="1"/>
</dbReference>
<dbReference type="InterPro" id="IPR037766">
    <property type="entry name" value="FHY1"/>
</dbReference>
<dbReference type="GO" id="GO:0016607">
    <property type="term" value="C:nuclear speck"/>
    <property type="evidence" value="ECO:0000318"/>
    <property type="project" value="GO_Central"/>
</dbReference>
<sequence>MDQNNRHHHPSHFDTDRIINRPTSVDFETPSRLHGCQSWNTEAVDVKNKRRLLIDQLSLPTSKLPRWGPRSISIPHGEDNFKFNDQPQEEEQEEGEGEGGEGEGEESTLTKIAIDKSKEMSEEQVRMQGGKDKLQKSYGHEEDLLEFGSREYGCIYEECCSGSAQNLLLPTDSKQNFVLSSGRWSVDTETESKPIKPTIDQEFEQYFSVLLPSLDP</sequence>
<feature type="region of interest" description="Disordered" evidence="1">
    <location>
        <begin position="1"/>
        <end position="22"/>
    </location>
</feature>
<dbReference type="Proteomes" id="UP000029981">
    <property type="component" value="Chromosome 4"/>
</dbReference>
<reference evidence="2 3" key="1">
    <citation type="journal article" date="2009" name="Nat. Genet.">
        <title>The genome of the cucumber, Cucumis sativus L.</title>
        <authorList>
            <person name="Huang S."/>
            <person name="Li R."/>
            <person name="Zhang Z."/>
            <person name="Li L."/>
            <person name="Gu X."/>
            <person name="Fan W."/>
            <person name="Lucas W.J."/>
            <person name="Wang X."/>
            <person name="Xie B."/>
            <person name="Ni P."/>
            <person name="Ren Y."/>
            <person name="Zhu H."/>
            <person name="Li J."/>
            <person name="Lin K."/>
            <person name="Jin W."/>
            <person name="Fei Z."/>
            <person name="Li G."/>
            <person name="Staub J."/>
            <person name="Kilian A."/>
            <person name="van der Vossen E.A."/>
            <person name="Wu Y."/>
            <person name="Guo J."/>
            <person name="He J."/>
            <person name="Jia Z."/>
            <person name="Ren Y."/>
            <person name="Tian G."/>
            <person name="Lu Y."/>
            <person name="Ruan J."/>
            <person name="Qian W."/>
            <person name="Wang M."/>
            <person name="Huang Q."/>
            <person name="Li B."/>
            <person name="Xuan Z."/>
            <person name="Cao J."/>
            <person name="Asan"/>
            <person name="Wu Z."/>
            <person name="Zhang J."/>
            <person name="Cai Q."/>
            <person name="Bai Y."/>
            <person name="Zhao B."/>
            <person name="Han Y."/>
            <person name="Li Y."/>
            <person name="Li X."/>
            <person name="Wang S."/>
            <person name="Shi Q."/>
            <person name="Liu S."/>
            <person name="Cho W.K."/>
            <person name="Kim J.Y."/>
            <person name="Xu Y."/>
            <person name="Heller-Uszynska K."/>
            <person name="Miao H."/>
            <person name="Cheng Z."/>
            <person name="Zhang S."/>
            <person name="Wu J."/>
            <person name="Yang Y."/>
            <person name="Kang H."/>
            <person name="Li M."/>
            <person name="Liang H."/>
            <person name="Ren X."/>
            <person name="Shi Z."/>
            <person name="Wen M."/>
            <person name="Jian M."/>
            <person name="Yang H."/>
            <person name="Zhang G."/>
            <person name="Yang Z."/>
            <person name="Chen R."/>
            <person name="Liu S."/>
            <person name="Li J."/>
            <person name="Ma L."/>
            <person name="Liu H."/>
            <person name="Zhou Y."/>
            <person name="Zhao J."/>
            <person name="Fang X."/>
            <person name="Li G."/>
            <person name="Fang L."/>
            <person name="Li Y."/>
            <person name="Liu D."/>
            <person name="Zheng H."/>
            <person name="Zhang Y."/>
            <person name="Qin N."/>
            <person name="Li Z."/>
            <person name="Yang G."/>
            <person name="Yang S."/>
            <person name="Bolund L."/>
            <person name="Kristiansen K."/>
            <person name="Zheng H."/>
            <person name="Li S."/>
            <person name="Zhang X."/>
            <person name="Yang H."/>
            <person name="Wang J."/>
            <person name="Sun R."/>
            <person name="Zhang B."/>
            <person name="Jiang S."/>
            <person name="Wang J."/>
            <person name="Du Y."/>
            <person name="Li S."/>
        </authorList>
    </citation>
    <scope>NUCLEOTIDE SEQUENCE [LARGE SCALE GENOMIC DNA]</scope>
    <source>
        <strain evidence="3">cv. 9930</strain>
    </source>
</reference>
<dbReference type="STRING" id="3659.A0A0A0KZL8"/>
<dbReference type="GO" id="GO:0061608">
    <property type="term" value="F:nuclear import signal receptor activity"/>
    <property type="evidence" value="ECO:0000318"/>
    <property type="project" value="GO_Central"/>
</dbReference>
<proteinExistence type="predicted"/>
<evidence type="ECO:0000313" key="2">
    <source>
        <dbReference type="EMBL" id="KGN54264.1"/>
    </source>
</evidence>
<organism evidence="2 3">
    <name type="scientific">Cucumis sativus</name>
    <name type="common">Cucumber</name>
    <dbReference type="NCBI Taxonomy" id="3659"/>
    <lineage>
        <taxon>Eukaryota</taxon>
        <taxon>Viridiplantae</taxon>
        <taxon>Streptophyta</taxon>
        <taxon>Embryophyta</taxon>
        <taxon>Tracheophyta</taxon>
        <taxon>Spermatophyta</taxon>
        <taxon>Magnoliopsida</taxon>
        <taxon>eudicotyledons</taxon>
        <taxon>Gunneridae</taxon>
        <taxon>Pentapetalae</taxon>
        <taxon>rosids</taxon>
        <taxon>fabids</taxon>
        <taxon>Cucurbitales</taxon>
        <taxon>Cucurbitaceae</taxon>
        <taxon>Benincaseae</taxon>
        <taxon>Cucumis</taxon>
    </lineage>
</organism>
<gene>
    <name evidence="2" type="ORF">Csa_4G296180</name>
</gene>
<evidence type="ECO:0000313" key="3">
    <source>
        <dbReference type="Proteomes" id="UP000029981"/>
    </source>
</evidence>